<evidence type="ECO:0000256" key="9">
    <source>
        <dbReference type="ARBA" id="ARBA00023204"/>
    </source>
</evidence>
<keyword evidence="4" id="KW-0235">DNA replication</keyword>
<dbReference type="SUPFAM" id="SSF55811">
    <property type="entry name" value="Nudix"/>
    <property type="match status" value="1"/>
</dbReference>
<evidence type="ECO:0000256" key="1">
    <source>
        <dbReference type="ARBA" id="ARBA00001946"/>
    </source>
</evidence>
<dbReference type="GO" id="GO:0008413">
    <property type="term" value="F:8-oxo-7,8-dihydroguanosine triphosphate pyrophosphatase activity"/>
    <property type="evidence" value="ECO:0007669"/>
    <property type="project" value="TreeGrafter"/>
</dbReference>
<comment type="similarity">
    <text evidence="2">Belongs to the Nudix hydrolase family.</text>
</comment>
<dbReference type="GO" id="GO:0035539">
    <property type="term" value="F:8-oxo-7,8-dihydrodeoxyguanosine triphosphate pyrophosphatase activity"/>
    <property type="evidence" value="ECO:0007669"/>
    <property type="project" value="UniProtKB-EC"/>
</dbReference>
<dbReference type="GO" id="GO:0044716">
    <property type="term" value="F:8-oxo-GDP phosphatase activity"/>
    <property type="evidence" value="ECO:0007669"/>
    <property type="project" value="TreeGrafter"/>
</dbReference>
<dbReference type="CDD" id="cd03425">
    <property type="entry name" value="NUDIX_MutT_NudA_like"/>
    <property type="match status" value="1"/>
</dbReference>
<dbReference type="InterPro" id="IPR015797">
    <property type="entry name" value="NUDIX_hydrolase-like_dom_sf"/>
</dbReference>
<evidence type="ECO:0000256" key="8">
    <source>
        <dbReference type="ARBA" id="ARBA00022842"/>
    </source>
</evidence>
<dbReference type="Gene3D" id="3.90.79.10">
    <property type="entry name" value="Nucleoside Triphosphate Pyrophosphohydrolase"/>
    <property type="match status" value="1"/>
</dbReference>
<accession>A0AAP5WC35</accession>
<comment type="catalytic activity">
    <reaction evidence="10">
        <text>8-oxo-dGTP + H2O = 8-oxo-dGMP + diphosphate + H(+)</text>
        <dbReference type="Rhea" id="RHEA:31575"/>
        <dbReference type="ChEBI" id="CHEBI:15377"/>
        <dbReference type="ChEBI" id="CHEBI:15378"/>
        <dbReference type="ChEBI" id="CHEBI:33019"/>
        <dbReference type="ChEBI" id="CHEBI:63224"/>
        <dbReference type="ChEBI" id="CHEBI:77896"/>
        <dbReference type="EC" id="3.6.1.55"/>
    </reaction>
</comment>
<evidence type="ECO:0000256" key="12">
    <source>
        <dbReference type="SAM" id="MobiDB-lite"/>
    </source>
</evidence>
<dbReference type="Pfam" id="PF00293">
    <property type="entry name" value="NUDIX"/>
    <property type="match status" value="1"/>
</dbReference>
<protein>
    <recommendedName>
        <fullName evidence="11">8-oxo-dGTP diphosphatase</fullName>
        <ecNumber evidence="11">3.6.1.55</ecNumber>
    </recommendedName>
</protein>
<reference evidence="14" key="1">
    <citation type="submission" date="2023-10" db="EMBL/GenBank/DDBJ databases">
        <title>Development of a sustainable strategy for remediation of hydrocarbon-contaminated territories based on the waste exchange concept.</title>
        <authorList>
            <person name="Krivoruchko A."/>
        </authorList>
    </citation>
    <scope>NUCLEOTIDE SEQUENCE</scope>
    <source>
        <strain evidence="14">IEGM 1325</strain>
    </source>
</reference>
<keyword evidence="6" id="KW-0227">DNA damage</keyword>
<dbReference type="PROSITE" id="PS51462">
    <property type="entry name" value="NUDIX"/>
    <property type="match status" value="1"/>
</dbReference>
<evidence type="ECO:0000256" key="4">
    <source>
        <dbReference type="ARBA" id="ARBA00022705"/>
    </source>
</evidence>
<keyword evidence="7" id="KW-0378">Hydrolase</keyword>
<name>A0AAP5WC35_9MICC</name>
<feature type="region of interest" description="Disordered" evidence="12">
    <location>
        <begin position="1"/>
        <end position="23"/>
    </location>
</feature>
<evidence type="ECO:0000256" key="3">
    <source>
        <dbReference type="ARBA" id="ARBA00022457"/>
    </source>
</evidence>
<evidence type="ECO:0000313" key="14">
    <source>
        <dbReference type="EMBL" id="MDV7176280.1"/>
    </source>
</evidence>
<dbReference type="Proteomes" id="UP001185728">
    <property type="component" value="Unassembled WGS sequence"/>
</dbReference>
<evidence type="ECO:0000256" key="5">
    <source>
        <dbReference type="ARBA" id="ARBA00022723"/>
    </source>
</evidence>
<dbReference type="GO" id="GO:0006260">
    <property type="term" value="P:DNA replication"/>
    <property type="evidence" value="ECO:0007669"/>
    <property type="project" value="UniProtKB-KW"/>
</dbReference>
<comment type="cofactor">
    <cofactor evidence="1">
        <name>Mg(2+)</name>
        <dbReference type="ChEBI" id="CHEBI:18420"/>
    </cofactor>
</comment>
<comment type="caution">
    <text evidence="14">The sequence shown here is derived from an EMBL/GenBank/DDBJ whole genome shotgun (WGS) entry which is preliminary data.</text>
</comment>
<evidence type="ECO:0000256" key="6">
    <source>
        <dbReference type="ARBA" id="ARBA00022763"/>
    </source>
</evidence>
<dbReference type="InterPro" id="IPR020476">
    <property type="entry name" value="Nudix_hydrolase"/>
</dbReference>
<sequence length="170" mass="17952">MTSATPARPAPAASPTTSPRDGARPRLVVGLALLDDVAAPTRLLAARRSAPAPLRGLWEFPGGKVEPGEGVQEALLRECREELGVAVRLGPEVAAPEPDGWELANGARMRVFWGVLAEEGTTPRALQDHDLLAWLPLAGPGVRHLDWIPADRPIVAEVLRGAATAFSAGR</sequence>
<dbReference type="EMBL" id="JAWLUK010000002">
    <property type="protein sequence ID" value="MDV7176280.1"/>
    <property type="molecule type" value="Genomic_DNA"/>
</dbReference>
<dbReference type="PRINTS" id="PR00502">
    <property type="entry name" value="NUDIXFAMILY"/>
</dbReference>
<dbReference type="InterPro" id="IPR047127">
    <property type="entry name" value="MutT-like"/>
</dbReference>
<keyword evidence="9" id="KW-0234">DNA repair</keyword>
<dbReference type="RefSeq" id="WP_036315642.1">
    <property type="nucleotide sequence ID" value="NZ_CP183990.1"/>
</dbReference>
<evidence type="ECO:0000259" key="13">
    <source>
        <dbReference type="PROSITE" id="PS51462"/>
    </source>
</evidence>
<proteinExistence type="inferred from homology"/>
<evidence type="ECO:0000256" key="10">
    <source>
        <dbReference type="ARBA" id="ARBA00035861"/>
    </source>
</evidence>
<keyword evidence="8" id="KW-0460">Magnesium</keyword>
<dbReference type="InterPro" id="IPR000086">
    <property type="entry name" value="NUDIX_hydrolase_dom"/>
</dbReference>
<dbReference type="GO" id="GO:0046872">
    <property type="term" value="F:metal ion binding"/>
    <property type="evidence" value="ECO:0007669"/>
    <property type="project" value="UniProtKB-KW"/>
</dbReference>
<dbReference type="GO" id="GO:0044715">
    <property type="term" value="F:8-oxo-dGDP phosphatase activity"/>
    <property type="evidence" value="ECO:0007669"/>
    <property type="project" value="TreeGrafter"/>
</dbReference>
<keyword evidence="5" id="KW-0479">Metal-binding</keyword>
<dbReference type="PANTHER" id="PTHR47707:SF1">
    <property type="entry name" value="NUDIX HYDROLASE FAMILY PROTEIN"/>
    <property type="match status" value="1"/>
</dbReference>
<feature type="domain" description="Nudix hydrolase" evidence="13">
    <location>
        <begin position="24"/>
        <end position="157"/>
    </location>
</feature>
<evidence type="ECO:0000313" key="15">
    <source>
        <dbReference type="Proteomes" id="UP001185728"/>
    </source>
</evidence>
<keyword evidence="3" id="KW-0515">Mutator protein</keyword>
<evidence type="ECO:0000256" key="7">
    <source>
        <dbReference type="ARBA" id="ARBA00022801"/>
    </source>
</evidence>
<dbReference type="EC" id="3.6.1.55" evidence="11"/>
<gene>
    <name evidence="14" type="ORF">R4064_01270</name>
</gene>
<dbReference type="GO" id="GO:0006281">
    <property type="term" value="P:DNA repair"/>
    <property type="evidence" value="ECO:0007669"/>
    <property type="project" value="UniProtKB-KW"/>
</dbReference>
<organism evidence="14 15">
    <name type="scientific">Micrococcus yunnanensis</name>
    <dbReference type="NCBI Taxonomy" id="566027"/>
    <lineage>
        <taxon>Bacteria</taxon>
        <taxon>Bacillati</taxon>
        <taxon>Actinomycetota</taxon>
        <taxon>Actinomycetes</taxon>
        <taxon>Micrococcales</taxon>
        <taxon>Micrococcaceae</taxon>
        <taxon>Micrococcus</taxon>
    </lineage>
</organism>
<dbReference type="PANTHER" id="PTHR47707">
    <property type="entry name" value="8-OXO-DGTP DIPHOSPHATASE"/>
    <property type="match status" value="1"/>
</dbReference>
<dbReference type="AlphaFoldDB" id="A0AAP5WC35"/>
<feature type="compositionally biased region" description="Low complexity" evidence="12">
    <location>
        <begin position="1"/>
        <end position="20"/>
    </location>
</feature>
<evidence type="ECO:0000256" key="2">
    <source>
        <dbReference type="ARBA" id="ARBA00005582"/>
    </source>
</evidence>
<evidence type="ECO:0000256" key="11">
    <source>
        <dbReference type="ARBA" id="ARBA00038905"/>
    </source>
</evidence>